<dbReference type="RefSeq" id="WP_315652753.1">
    <property type="nucleotide sequence ID" value="NZ_JAVXZY010000011.1"/>
</dbReference>
<accession>A0ABU3PH46</accession>
<dbReference type="EMBL" id="JAVXZY010000011">
    <property type="protein sequence ID" value="MDT9001870.1"/>
    <property type="molecule type" value="Genomic_DNA"/>
</dbReference>
<keyword evidence="2" id="KW-1185">Reference proteome</keyword>
<name>A0ABU3PH46_9BURK</name>
<dbReference type="Proteomes" id="UP001246372">
    <property type="component" value="Unassembled WGS sequence"/>
</dbReference>
<protein>
    <submittedName>
        <fullName evidence="1">DUF2332 domain-containing protein</fullName>
    </submittedName>
</protein>
<evidence type="ECO:0000313" key="2">
    <source>
        <dbReference type="Proteomes" id="UP001246372"/>
    </source>
</evidence>
<reference evidence="1" key="1">
    <citation type="submission" date="2023-09" db="EMBL/GenBank/DDBJ databases">
        <title>Paucibacter sp. APW11 Genome sequencing and assembly.</title>
        <authorList>
            <person name="Kim I."/>
        </authorList>
    </citation>
    <scope>NUCLEOTIDE SEQUENCE</scope>
    <source>
        <strain evidence="1">APW11</strain>
    </source>
</reference>
<comment type="caution">
    <text evidence="1">The sequence shown here is derived from an EMBL/GenBank/DDBJ whole genome shotgun (WGS) entry which is preliminary data.</text>
</comment>
<dbReference type="InterPro" id="IPR011200">
    <property type="entry name" value="UCP012608"/>
</dbReference>
<proteinExistence type="predicted"/>
<dbReference type="Pfam" id="PF10094">
    <property type="entry name" value="DUF2332"/>
    <property type="match status" value="1"/>
</dbReference>
<gene>
    <name evidence="1" type="ORF">RQP53_21515</name>
</gene>
<sequence>MEHLHSPDITALIDTQRQAYLHFATHECIDDPLYVAICCAIAAEPSLLALMRHAPVRQAKPNLLLAALHERVLAGSSHAFASYYPSVRGTRLPDAELPALLLDFARLHEARLIEHLQTRATQTNEAGRSAILWPALQAVAERTGRSRLSLFDFGASGGLNLGVDRYRYEYQRDDGIAMRGAAAAEGVPTIACRWQGWLPEQAQCQLVERCGVDLSPVDLGDEDALRWLLACLWPHDLARAERLKQAAALVRDGGWTVERSQQGLDRLEAWLDTLEPGVQPLLFNSWVLYYFQPEERAAHQTRVARLVRERGLAWLSAEAAGSRPPEVQEPPPCELSGTSTGTLWTLQWRDADAQLRSEALAWSHPHGRWGQWLL</sequence>
<organism evidence="1 2">
    <name type="scientific">Roseateles aquae</name>
    <dbReference type="NCBI Taxonomy" id="3077235"/>
    <lineage>
        <taxon>Bacteria</taxon>
        <taxon>Pseudomonadati</taxon>
        <taxon>Pseudomonadota</taxon>
        <taxon>Betaproteobacteria</taxon>
        <taxon>Burkholderiales</taxon>
        <taxon>Sphaerotilaceae</taxon>
        <taxon>Roseateles</taxon>
    </lineage>
</organism>
<evidence type="ECO:0000313" key="1">
    <source>
        <dbReference type="EMBL" id="MDT9001870.1"/>
    </source>
</evidence>